<evidence type="ECO:0000256" key="1">
    <source>
        <dbReference type="ARBA" id="ARBA00004418"/>
    </source>
</evidence>
<keyword evidence="7 9" id="KW-0408">Iron</keyword>
<dbReference type="GO" id="GO:0005506">
    <property type="term" value="F:iron ion binding"/>
    <property type="evidence" value="ECO:0007669"/>
    <property type="project" value="InterPro"/>
</dbReference>
<feature type="domain" description="Cytochrome c" evidence="10">
    <location>
        <begin position="128"/>
        <end position="216"/>
    </location>
</feature>
<sequence>MEACAMRCSINRSHLALAVCVVVLVGCSGTRDRASQKTASMPALALVNDVCSLCHGLTGESVSPSFPKLAGQQKDYLKAQLTDFKGHVRMDKAATQYMWGFTHLTDAQIADLADYFSKQRPMQAESETPDARGEWIFRHGVPAAGIAQCSACHGSEGQGQGRTPRVAGQHAAYLISQIKVFQQADLRERGDLESQIAHTLSDADAEAVAHYMARLGP</sequence>
<evidence type="ECO:0000256" key="6">
    <source>
        <dbReference type="ARBA" id="ARBA00022982"/>
    </source>
</evidence>
<evidence type="ECO:0000313" key="11">
    <source>
        <dbReference type="EMBL" id="QOU08229.1"/>
    </source>
</evidence>
<dbReference type="PROSITE" id="PS51007">
    <property type="entry name" value="CYTC"/>
    <property type="match status" value="2"/>
</dbReference>
<dbReference type="Gene3D" id="1.10.760.10">
    <property type="entry name" value="Cytochrome c-like domain"/>
    <property type="match status" value="2"/>
</dbReference>
<dbReference type="SUPFAM" id="SSF46626">
    <property type="entry name" value="Cytochrome c"/>
    <property type="match status" value="2"/>
</dbReference>
<gene>
    <name evidence="11" type="ORF">IM720_16575</name>
</gene>
<dbReference type="AlphaFoldDB" id="A0A7M2JG10"/>
<dbReference type="PANTHER" id="PTHR33751:SF9">
    <property type="entry name" value="CYTOCHROME C4"/>
    <property type="match status" value="1"/>
</dbReference>
<dbReference type="GO" id="GO:0020037">
    <property type="term" value="F:heme binding"/>
    <property type="evidence" value="ECO:0007669"/>
    <property type="project" value="InterPro"/>
</dbReference>
<keyword evidence="6" id="KW-0249">Electron transport</keyword>
<comment type="subcellular location">
    <subcellularLocation>
        <location evidence="1">Periplasm</location>
    </subcellularLocation>
</comment>
<feature type="binding site" description="axial binding residue" evidence="9">
    <location>
        <position position="55"/>
    </location>
    <ligand>
        <name>heme c</name>
        <dbReference type="ChEBI" id="CHEBI:61717"/>
        <label>1</label>
    </ligand>
    <ligandPart>
        <name>Fe</name>
        <dbReference type="ChEBI" id="CHEBI:18248"/>
    </ligandPart>
</feature>
<dbReference type="GO" id="GO:0009055">
    <property type="term" value="F:electron transfer activity"/>
    <property type="evidence" value="ECO:0007669"/>
    <property type="project" value="InterPro"/>
</dbReference>
<dbReference type="Proteomes" id="UP000593833">
    <property type="component" value="Chromosome"/>
</dbReference>
<feature type="binding site" description="covalent" evidence="8">
    <location>
        <position position="51"/>
    </location>
    <ligand>
        <name>heme c</name>
        <dbReference type="ChEBI" id="CHEBI:61717"/>
        <label>1</label>
    </ligand>
</feature>
<dbReference type="GO" id="GO:0042597">
    <property type="term" value="C:periplasmic space"/>
    <property type="evidence" value="ECO:0007669"/>
    <property type="project" value="UniProtKB-SubCell"/>
</dbReference>
<dbReference type="PROSITE" id="PS51257">
    <property type="entry name" value="PROKAR_LIPOPROTEIN"/>
    <property type="match status" value="1"/>
</dbReference>
<dbReference type="PIRSF" id="PIRSF000005">
    <property type="entry name" value="Cytochrome_c4"/>
    <property type="match status" value="1"/>
</dbReference>
<evidence type="ECO:0000256" key="3">
    <source>
        <dbReference type="ARBA" id="ARBA00022617"/>
    </source>
</evidence>
<dbReference type="InterPro" id="IPR009056">
    <property type="entry name" value="Cyt_c-like_dom"/>
</dbReference>
<dbReference type="InterPro" id="IPR050597">
    <property type="entry name" value="Cytochrome_c_Oxidase_Subunit"/>
</dbReference>
<feature type="binding site" description="axial binding residue" evidence="9">
    <location>
        <position position="98"/>
    </location>
    <ligand>
        <name>heme c</name>
        <dbReference type="ChEBI" id="CHEBI:61717"/>
        <label>1</label>
    </ligand>
    <ligandPart>
        <name>Fe</name>
        <dbReference type="ChEBI" id="CHEBI:18248"/>
    </ligandPart>
</feature>
<feature type="binding site" description="covalent" evidence="8">
    <location>
        <position position="149"/>
    </location>
    <ligand>
        <name>heme c</name>
        <dbReference type="ChEBI" id="CHEBI:61717"/>
        <label>2</label>
    </ligand>
</feature>
<evidence type="ECO:0000256" key="7">
    <source>
        <dbReference type="ARBA" id="ARBA00023004"/>
    </source>
</evidence>
<feature type="binding site" description="covalent" evidence="8">
    <location>
        <position position="152"/>
    </location>
    <ligand>
        <name>heme c</name>
        <dbReference type="ChEBI" id="CHEBI:61717"/>
        <label>2</label>
    </ligand>
</feature>
<keyword evidence="3 8" id="KW-0349">Heme</keyword>
<evidence type="ECO:0000256" key="5">
    <source>
        <dbReference type="ARBA" id="ARBA00022764"/>
    </source>
</evidence>
<dbReference type="EMBL" id="CP063233">
    <property type="protein sequence ID" value="QOU08229.1"/>
    <property type="molecule type" value="Genomic_DNA"/>
</dbReference>
<feature type="domain" description="Cytochrome c" evidence="10">
    <location>
        <begin position="38"/>
        <end position="120"/>
    </location>
</feature>
<keyword evidence="5" id="KW-0574">Periplasm</keyword>
<evidence type="ECO:0000259" key="10">
    <source>
        <dbReference type="PROSITE" id="PS51007"/>
    </source>
</evidence>
<evidence type="ECO:0000256" key="2">
    <source>
        <dbReference type="ARBA" id="ARBA00022448"/>
    </source>
</evidence>
<dbReference type="InterPro" id="IPR036909">
    <property type="entry name" value="Cyt_c-like_dom_sf"/>
</dbReference>
<evidence type="ECO:0000313" key="12">
    <source>
        <dbReference type="Proteomes" id="UP000593833"/>
    </source>
</evidence>
<dbReference type="Pfam" id="PF00034">
    <property type="entry name" value="Cytochrom_C"/>
    <property type="match status" value="2"/>
</dbReference>
<feature type="binding site" description="axial binding residue" evidence="9">
    <location>
        <position position="153"/>
    </location>
    <ligand>
        <name>heme c</name>
        <dbReference type="ChEBI" id="CHEBI:61717"/>
        <label>2</label>
    </ligand>
    <ligandPart>
        <name>Fe</name>
        <dbReference type="ChEBI" id="CHEBI:18248"/>
    </ligandPart>
</feature>
<reference evidence="11 12" key="1">
    <citation type="submission" date="2020-10" db="EMBL/GenBank/DDBJ databases">
        <title>Complete genome sequence of a novel Pseudomonas fluorescens strain isolated from the flower of kumarahou (Pomaderris kumeraho).</title>
        <authorList>
            <person name="Summers M.C."/>
            <person name="Nowak V."/>
            <person name="Fairhurst M.J."/>
            <person name="Owen J.G."/>
            <person name="Gerth M.L."/>
            <person name="Patrick W.M."/>
        </authorList>
    </citation>
    <scope>NUCLEOTIDE SEQUENCE [LARGE SCALE GENOMIC DNA]</scope>
    <source>
        <strain evidence="11 12">KF1</strain>
    </source>
</reference>
<organism evidence="11 12">
    <name type="scientific">Pseudomonas fluorescens</name>
    <dbReference type="NCBI Taxonomy" id="294"/>
    <lineage>
        <taxon>Bacteria</taxon>
        <taxon>Pseudomonadati</taxon>
        <taxon>Pseudomonadota</taxon>
        <taxon>Gammaproteobacteria</taxon>
        <taxon>Pseudomonadales</taxon>
        <taxon>Pseudomonadaceae</taxon>
        <taxon>Pseudomonas</taxon>
    </lineage>
</organism>
<proteinExistence type="predicted"/>
<feature type="binding site" description="covalent" evidence="8">
    <location>
        <position position="54"/>
    </location>
    <ligand>
        <name>heme c</name>
        <dbReference type="ChEBI" id="CHEBI:61717"/>
        <label>1</label>
    </ligand>
</feature>
<keyword evidence="2" id="KW-0813">Transport</keyword>
<evidence type="ECO:0000256" key="4">
    <source>
        <dbReference type="ARBA" id="ARBA00022723"/>
    </source>
</evidence>
<accession>A0A7M2JG10</accession>
<evidence type="ECO:0000256" key="9">
    <source>
        <dbReference type="PIRSR" id="PIRSR000005-2"/>
    </source>
</evidence>
<evidence type="ECO:0000256" key="8">
    <source>
        <dbReference type="PIRSR" id="PIRSR000005-1"/>
    </source>
</evidence>
<comment type="PTM">
    <text evidence="8">Binds 2 heme c groups covalently per subunit.</text>
</comment>
<protein>
    <submittedName>
        <fullName evidence="11">C-type cytochrome</fullName>
    </submittedName>
</protein>
<keyword evidence="4 9" id="KW-0479">Metal-binding</keyword>
<dbReference type="InterPro" id="IPR024167">
    <property type="entry name" value="Cytochrome_c4-like"/>
</dbReference>
<dbReference type="PANTHER" id="PTHR33751">
    <property type="entry name" value="CBB3-TYPE CYTOCHROME C OXIDASE SUBUNIT FIXP"/>
    <property type="match status" value="1"/>
</dbReference>
<name>A0A7M2JG10_PSEFL</name>